<reference evidence="1 2" key="1">
    <citation type="journal article" date="2011" name="J. Bacteriol.">
        <title>Complete genome sequence of seawater bacterium Glaciecola nitratireducens FR1064T.</title>
        <authorList>
            <person name="Bian F."/>
            <person name="Qin Q.L."/>
            <person name="Xie B.B."/>
            <person name="Shu Y.L."/>
            <person name="Zhang X.Y."/>
            <person name="Yu Y."/>
            <person name="Chen B."/>
            <person name="Chen X.L."/>
            <person name="Zhou B.C."/>
            <person name="Zhang Y.Z."/>
        </authorList>
    </citation>
    <scope>NUCLEOTIDE SEQUENCE [LARGE SCALE GENOMIC DNA]</scope>
    <source>
        <strain evidence="2">JCM 12485 / KCTC 12276 / FR1064</strain>
    </source>
</reference>
<name>G4QKM6_GLANF</name>
<dbReference type="AlphaFoldDB" id="G4QKM6"/>
<evidence type="ECO:0000313" key="1">
    <source>
        <dbReference type="EMBL" id="AEP30092.1"/>
    </source>
</evidence>
<dbReference type="HOGENOM" id="CLU_3356427_0_0_6"/>
<gene>
    <name evidence="1" type="ordered locus">GNIT_1983</name>
</gene>
<organism evidence="1 2">
    <name type="scientific">Glaciecola nitratireducens (strain JCM 12485 / KCTC 12276 / FR1064)</name>
    <dbReference type="NCBI Taxonomy" id="1085623"/>
    <lineage>
        <taxon>Bacteria</taxon>
        <taxon>Pseudomonadati</taxon>
        <taxon>Pseudomonadota</taxon>
        <taxon>Gammaproteobacteria</taxon>
        <taxon>Alteromonadales</taxon>
        <taxon>Alteromonadaceae</taxon>
        <taxon>Brumicola</taxon>
    </lineage>
</organism>
<sequence length="36" mass="4254">MSMTIKQTHPAAKIEFSPSNKNLKQNAFEWCIKKRF</sequence>
<protein>
    <submittedName>
        <fullName evidence="1">Uncharacterized protein</fullName>
    </submittedName>
</protein>
<accession>G4QKM6</accession>
<dbReference type="Proteomes" id="UP000009282">
    <property type="component" value="Chromosome"/>
</dbReference>
<evidence type="ECO:0000313" key="2">
    <source>
        <dbReference type="Proteomes" id="UP000009282"/>
    </source>
</evidence>
<proteinExistence type="predicted"/>
<dbReference type="KEGG" id="gni:GNIT_1983"/>
<dbReference type="EMBL" id="CP003060">
    <property type="protein sequence ID" value="AEP30092.1"/>
    <property type="molecule type" value="Genomic_DNA"/>
</dbReference>
<keyword evidence="2" id="KW-1185">Reference proteome</keyword>